<evidence type="ECO:0000259" key="3">
    <source>
        <dbReference type="SMART" id="SM01217"/>
    </source>
</evidence>
<dbReference type="InterPro" id="IPR036881">
    <property type="entry name" value="Glyco_hydro_3_C_sf"/>
</dbReference>
<protein>
    <submittedName>
        <fullName evidence="4">Beta-glucosidase</fullName>
    </submittedName>
</protein>
<dbReference type="EMBL" id="AP022590">
    <property type="protein sequence ID" value="BBY39586.1"/>
    <property type="molecule type" value="Genomic_DNA"/>
</dbReference>
<dbReference type="SMART" id="SM01217">
    <property type="entry name" value="Fn3_like"/>
    <property type="match status" value="1"/>
</dbReference>
<evidence type="ECO:0000313" key="5">
    <source>
        <dbReference type="Proteomes" id="UP000465812"/>
    </source>
</evidence>
<reference evidence="4 5" key="1">
    <citation type="journal article" date="2019" name="Emerg. Microbes Infect.">
        <title>Comprehensive subspecies identification of 175 nontuberculous mycobacteria species based on 7547 genomic profiles.</title>
        <authorList>
            <person name="Matsumoto Y."/>
            <person name="Kinjo T."/>
            <person name="Motooka D."/>
            <person name="Nabeya D."/>
            <person name="Jung N."/>
            <person name="Uechi K."/>
            <person name="Horii T."/>
            <person name="Iida T."/>
            <person name="Fujita J."/>
            <person name="Nakamura S."/>
        </authorList>
    </citation>
    <scope>NUCLEOTIDE SEQUENCE [LARGE SCALE GENOMIC DNA]</scope>
    <source>
        <strain evidence="4 5">JCM 18113</strain>
    </source>
</reference>
<dbReference type="Pfam" id="PF14310">
    <property type="entry name" value="Fn3-like"/>
    <property type="match status" value="1"/>
</dbReference>
<keyword evidence="2" id="KW-0378">Hydrolase</keyword>
<dbReference type="Proteomes" id="UP000465812">
    <property type="component" value="Chromosome"/>
</dbReference>
<dbReference type="InterPro" id="IPR002772">
    <property type="entry name" value="Glyco_hydro_3_C"/>
</dbReference>
<name>A0ABM7JWN6_MYCNT</name>
<proteinExistence type="inferred from homology"/>
<evidence type="ECO:0000256" key="2">
    <source>
        <dbReference type="ARBA" id="ARBA00022801"/>
    </source>
</evidence>
<dbReference type="Gene3D" id="3.20.20.300">
    <property type="entry name" value="Glycoside hydrolase, family 3, N-terminal domain"/>
    <property type="match status" value="1"/>
</dbReference>
<dbReference type="InterPro" id="IPR036962">
    <property type="entry name" value="Glyco_hydro_3_N_sf"/>
</dbReference>
<accession>A0ABM7JWN6</accession>
<evidence type="ECO:0000313" key="4">
    <source>
        <dbReference type="EMBL" id="BBY39586.1"/>
    </source>
</evidence>
<dbReference type="SUPFAM" id="SSF51445">
    <property type="entry name" value="(Trans)glycosidases"/>
    <property type="match status" value="1"/>
</dbReference>
<comment type="similarity">
    <text evidence="1">Belongs to the glycosyl hydrolase 3 family.</text>
</comment>
<dbReference type="InterPro" id="IPR026891">
    <property type="entry name" value="Fn3-like"/>
</dbReference>
<dbReference type="InterPro" id="IPR017853">
    <property type="entry name" value="GH"/>
</dbReference>
<organism evidence="4 5">
    <name type="scientific">Mycobacterium mantenii</name>
    <dbReference type="NCBI Taxonomy" id="560555"/>
    <lineage>
        <taxon>Bacteria</taxon>
        <taxon>Bacillati</taxon>
        <taxon>Actinomycetota</taxon>
        <taxon>Actinomycetes</taxon>
        <taxon>Mycobacteriales</taxon>
        <taxon>Mycobacteriaceae</taxon>
        <taxon>Mycobacterium</taxon>
        <taxon>Mycobacterium avium complex (MAC)</taxon>
    </lineage>
</organism>
<dbReference type="Gene3D" id="3.40.50.1700">
    <property type="entry name" value="Glycoside hydrolase family 3 C-terminal domain"/>
    <property type="match status" value="1"/>
</dbReference>
<dbReference type="InterPro" id="IPR001764">
    <property type="entry name" value="Glyco_hydro_3_N"/>
</dbReference>
<dbReference type="InterPro" id="IPR013783">
    <property type="entry name" value="Ig-like_fold"/>
</dbReference>
<dbReference type="Gene3D" id="2.60.40.10">
    <property type="entry name" value="Immunoglobulins"/>
    <property type="match status" value="1"/>
</dbReference>
<sequence length="707" mass="75147">MNAGDPDARAREVEARMTDDERFALLVSVMGAGDMWPVRDERIPAGVPMSAGYVPGIPRLGVPALLMSDAGLGVTNPGFRPGDTATALPAGLSLAASFNPSLARAAGEVIGREARSRGFNVQLAGAMNLARDPRNGRNFEYLSEDPLLTATMAAESIDGIQRHGVISTVKHYTLNCNETNRHFLNAVIDPDAHRESDLLAFELAIERSHPGAVMTAYNKINGDYAAANSALINDVLKGAWAYRGWVMSDWGATPSWECALAGLDQECGAQIDALLWQAESFGAPLREAYADGRLTKERLSDMVQRILRSVFAVGVDRTDAAPAPDLAAHHEIALDIARQGTVLLSNRGLLPLAPDSTVRIAVIGGYAHAGVPAGYGSSTVVPPGGYAGVVPIGGSGLEAGLRNLYLLPSSPLDELRKHLPQAQIEFDPGVSPAEAVRAARRADIAIVFAVRAEGEGFDIVDLSLPWGQDELITALAAANPNTVVVLQTGNPASMPWRDSVNAVVQAWFPGQAGGRAIAEILTGKVNPSGRLPITFPVDLAQIPRPELPGAGEPWGTPTTTDYFEGADVGYRWFAPRGHDPMFAFGHGLSYTSFDYHDLVVSGEETIRASFSIVNAGERAGADVPQLYLTAAAGEPCLRLLGFERVELEPGETHRVTIEADPRLLARYDGSAGSWRIRPGAYTAAVGTSAITMRLDATVELAGRTFGR</sequence>
<dbReference type="SUPFAM" id="SSF52279">
    <property type="entry name" value="Beta-D-glucan exohydrolase, C-terminal domain"/>
    <property type="match status" value="1"/>
</dbReference>
<evidence type="ECO:0000256" key="1">
    <source>
        <dbReference type="ARBA" id="ARBA00005336"/>
    </source>
</evidence>
<keyword evidence="5" id="KW-1185">Reference proteome</keyword>
<feature type="domain" description="Fibronectin type III-like" evidence="3">
    <location>
        <begin position="622"/>
        <end position="689"/>
    </location>
</feature>
<dbReference type="PANTHER" id="PTHR42715:SF10">
    <property type="entry name" value="BETA-GLUCOSIDASE"/>
    <property type="match status" value="1"/>
</dbReference>
<dbReference type="PANTHER" id="PTHR42715">
    <property type="entry name" value="BETA-GLUCOSIDASE"/>
    <property type="match status" value="1"/>
</dbReference>
<gene>
    <name evidence="4" type="primary">bglS</name>
    <name evidence="4" type="ORF">MMAN_37200</name>
</gene>
<dbReference type="Pfam" id="PF01915">
    <property type="entry name" value="Glyco_hydro_3_C"/>
    <property type="match status" value="1"/>
</dbReference>
<dbReference type="Pfam" id="PF00933">
    <property type="entry name" value="Glyco_hydro_3"/>
    <property type="match status" value="1"/>
</dbReference>
<dbReference type="InterPro" id="IPR050288">
    <property type="entry name" value="Cellulose_deg_GH3"/>
</dbReference>
<dbReference type="PRINTS" id="PR00133">
    <property type="entry name" value="GLHYDRLASE3"/>
</dbReference>